<dbReference type="PROSITE" id="PS50885">
    <property type="entry name" value="HAMP"/>
    <property type="match status" value="1"/>
</dbReference>
<dbReference type="Pfam" id="PF00672">
    <property type="entry name" value="HAMP"/>
    <property type="match status" value="1"/>
</dbReference>
<dbReference type="CDD" id="cd12912">
    <property type="entry name" value="PDC2_MCP_like"/>
    <property type="match status" value="1"/>
</dbReference>
<evidence type="ECO:0000256" key="10">
    <source>
        <dbReference type="SAM" id="Phobius"/>
    </source>
</evidence>
<evidence type="ECO:0000313" key="14">
    <source>
        <dbReference type="Proteomes" id="UP000270678"/>
    </source>
</evidence>
<dbReference type="SUPFAM" id="SSF103190">
    <property type="entry name" value="Sensory domain-like"/>
    <property type="match status" value="1"/>
</dbReference>
<dbReference type="AlphaFoldDB" id="A0A3S9V7I4"/>
<keyword evidence="6 10" id="KW-0472">Membrane</keyword>
<dbReference type="CDD" id="cd06225">
    <property type="entry name" value="HAMP"/>
    <property type="match status" value="1"/>
</dbReference>
<evidence type="ECO:0000256" key="2">
    <source>
        <dbReference type="ARBA" id="ARBA00022475"/>
    </source>
</evidence>
<dbReference type="GO" id="GO:0007165">
    <property type="term" value="P:signal transduction"/>
    <property type="evidence" value="ECO:0007669"/>
    <property type="project" value="UniProtKB-KW"/>
</dbReference>
<feature type="domain" description="HAMP" evidence="12">
    <location>
        <begin position="324"/>
        <end position="377"/>
    </location>
</feature>
<dbReference type="CDD" id="cd18773">
    <property type="entry name" value="PDC1_HK_sensor"/>
    <property type="match status" value="1"/>
</dbReference>
<dbReference type="InterPro" id="IPR003660">
    <property type="entry name" value="HAMP_dom"/>
</dbReference>
<dbReference type="Proteomes" id="UP000270678">
    <property type="component" value="Chromosome"/>
</dbReference>
<evidence type="ECO:0000256" key="1">
    <source>
        <dbReference type="ARBA" id="ARBA00004651"/>
    </source>
</evidence>
<evidence type="ECO:0000256" key="4">
    <source>
        <dbReference type="ARBA" id="ARBA00022692"/>
    </source>
</evidence>
<evidence type="ECO:0000256" key="7">
    <source>
        <dbReference type="ARBA" id="ARBA00023224"/>
    </source>
</evidence>
<evidence type="ECO:0000313" key="13">
    <source>
        <dbReference type="EMBL" id="AZS18508.1"/>
    </source>
</evidence>
<accession>A0A3S9V7I4</accession>
<dbReference type="Pfam" id="PF02743">
    <property type="entry name" value="dCache_1"/>
    <property type="match status" value="1"/>
</dbReference>
<evidence type="ECO:0000256" key="8">
    <source>
        <dbReference type="ARBA" id="ARBA00029447"/>
    </source>
</evidence>
<dbReference type="Gene3D" id="1.10.287.950">
    <property type="entry name" value="Methyl-accepting chemotaxis protein"/>
    <property type="match status" value="1"/>
</dbReference>
<evidence type="ECO:0000256" key="6">
    <source>
        <dbReference type="ARBA" id="ARBA00023136"/>
    </source>
</evidence>
<feature type="domain" description="Methyl-accepting transducer" evidence="11">
    <location>
        <begin position="396"/>
        <end position="632"/>
    </location>
</feature>
<feature type="transmembrane region" description="Helical" evidence="10">
    <location>
        <begin position="30"/>
        <end position="50"/>
    </location>
</feature>
<dbReference type="SUPFAM" id="SSF58104">
    <property type="entry name" value="Methyl-accepting chemotaxis protein (MCP) signaling domain"/>
    <property type="match status" value="1"/>
</dbReference>
<dbReference type="CDD" id="cd11386">
    <property type="entry name" value="MCP_signal"/>
    <property type="match status" value="1"/>
</dbReference>
<name>A0A3S9V7I4_9BACL</name>
<keyword evidence="14" id="KW-1185">Reference proteome</keyword>
<dbReference type="SMART" id="SM00304">
    <property type="entry name" value="HAMP"/>
    <property type="match status" value="1"/>
</dbReference>
<protein>
    <submittedName>
        <fullName evidence="13">Methyl-accepting chemotaxis protein</fullName>
    </submittedName>
</protein>
<feature type="transmembrane region" description="Helical" evidence="10">
    <location>
        <begin position="304"/>
        <end position="322"/>
    </location>
</feature>
<reference evidence="14" key="1">
    <citation type="submission" date="2018-12" db="EMBL/GenBank/DDBJ databases">
        <title>Complete genome sequence of Paenibacillus sp. MBLB1234.</title>
        <authorList>
            <person name="Nam Y.-D."/>
            <person name="Kang J."/>
            <person name="Chung W.-H."/>
            <person name="Park Y.S."/>
        </authorList>
    </citation>
    <scope>NUCLEOTIDE SEQUENCE [LARGE SCALE GENOMIC DNA]</scope>
    <source>
        <strain evidence="14">MBLB1234</strain>
    </source>
</reference>
<dbReference type="GO" id="GO:0005886">
    <property type="term" value="C:plasma membrane"/>
    <property type="evidence" value="ECO:0007669"/>
    <property type="project" value="UniProtKB-SubCell"/>
</dbReference>
<dbReference type="PANTHER" id="PTHR32089:SF112">
    <property type="entry name" value="LYSOZYME-LIKE PROTEIN-RELATED"/>
    <property type="match status" value="1"/>
</dbReference>
<dbReference type="Pfam" id="PF00015">
    <property type="entry name" value="MCPsignal"/>
    <property type="match status" value="1"/>
</dbReference>
<dbReference type="EMBL" id="CP034346">
    <property type="protein sequence ID" value="AZS18508.1"/>
    <property type="molecule type" value="Genomic_DNA"/>
</dbReference>
<keyword evidence="5 10" id="KW-1133">Transmembrane helix</keyword>
<evidence type="ECO:0000256" key="3">
    <source>
        <dbReference type="ARBA" id="ARBA00022500"/>
    </source>
</evidence>
<organism evidence="13 14">
    <name type="scientific">Paenibacillus lutimineralis</name>
    <dbReference type="NCBI Taxonomy" id="2707005"/>
    <lineage>
        <taxon>Bacteria</taxon>
        <taxon>Bacillati</taxon>
        <taxon>Bacillota</taxon>
        <taxon>Bacilli</taxon>
        <taxon>Bacillales</taxon>
        <taxon>Paenibacillaceae</taxon>
        <taxon>Paenibacillus</taxon>
    </lineage>
</organism>
<dbReference type="InterPro" id="IPR029151">
    <property type="entry name" value="Sensor-like_sf"/>
</dbReference>
<comment type="similarity">
    <text evidence="8">Belongs to the methyl-accepting chemotaxis (MCP) protein family.</text>
</comment>
<comment type="subcellular location">
    <subcellularLocation>
        <location evidence="1">Cell membrane</location>
        <topology evidence="1">Multi-pass membrane protein</topology>
    </subcellularLocation>
</comment>
<keyword evidence="4 10" id="KW-0812">Transmembrane</keyword>
<dbReference type="SMART" id="SM00283">
    <property type="entry name" value="MA"/>
    <property type="match status" value="1"/>
</dbReference>
<evidence type="ECO:0000259" key="11">
    <source>
        <dbReference type="PROSITE" id="PS50111"/>
    </source>
</evidence>
<dbReference type="GO" id="GO:0006935">
    <property type="term" value="P:chemotaxis"/>
    <property type="evidence" value="ECO:0007669"/>
    <property type="project" value="UniProtKB-KW"/>
</dbReference>
<keyword evidence="7 9" id="KW-0807">Transducer</keyword>
<dbReference type="PROSITE" id="PS50111">
    <property type="entry name" value="CHEMOTAXIS_TRANSDUC_2"/>
    <property type="match status" value="1"/>
</dbReference>
<proteinExistence type="inferred from homology"/>
<evidence type="ECO:0000259" key="12">
    <source>
        <dbReference type="PROSITE" id="PS50885"/>
    </source>
</evidence>
<dbReference type="Gene3D" id="3.30.450.20">
    <property type="entry name" value="PAS domain"/>
    <property type="match status" value="1"/>
</dbReference>
<keyword evidence="2" id="KW-1003">Cell membrane</keyword>
<gene>
    <name evidence="13" type="ORF">EI981_27900</name>
</gene>
<dbReference type="InterPro" id="IPR004089">
    <property type="entry name" value="MCPsignal_dom"/>
</dbReference>
<dbReference type="InterPro" id="IPR033479">
    <property type="entry name" value="dCache_1"/>
</dbReference>
<dbReference type="KEGG" id="plut:EI981_27900"/>
<dbReference type="OrthoDB" id="243053at2"/>
<keyword evidence="3" id="KW-0145">Chemotaxis</keyword>
<sequence>MKSSESIQKSKKGVVGKTADLFIGKLRNKIILLFLVVALIPLVTTSTYIFNESSSALINKQRESYEKLVANTADTVDQYIGERMAEVRILASTTDIKSTDSVSKSKFLKNFTESTKVFDGNTFTNDHGVVASDTFESNIGVDLNERWYIKSGLEGKDSYSEVVVAKSTGKRSIIVATPVKGENDKVLGVVTGLVNFEAFMEKYTQDLYINDGAGYPIVVDPKGIIQLHPNEELIGKTIGESGVPQELGNILQSQGTSSGSTTYKDGGKTFIVVHAPMAQTGYGLFLHLPQKAITEQVDTVKKEMTIVILLVVVVVSAIAYFVSRQISRPIMEVASVTGRVSSGDLTVSELKTRGRDEVSELAHSVNTMVENLRGFISKVQFTAEEVATSAEELSANAEQTSKATQQIALTIEQMAEGTDQQLQDAETSVNSIKEVAEDVQQVAANAQQVTDSAVQTSRTAGEGNEEIQTVITQMHSIKDTVTQIAEIISNLGARSAEIEDMAKVISDMATQTNLLSLNAAIEAARAGEHGRGFAVVADEIRKLAEHSAHSAGQIGLLISSIQSETQLAVEAMGKGTKEVGLGIEIVDNAGKSFELIQQSINEVAAQIQEVTAYSQQIQSSTGQAVEIVSQISEVAKNSADGTKDISAAAEEQLASMEEVNSFSVSLAKMADDLQSLVKEFKL</sequence>
<dbReference type="PANTHER" id="PTHR32089">
    <property type="entry name" value="METHYL-ACCEPTING CHEMOTAXIS PROTEIN MCPB"/>
    <property type="match status" value="1"/>
</dbReference>
<dbReference type="RefSeq" id="WP_127005089.1">
    <property type="nucleotide sequence ID" value="NZ_CP034346.1"/>
</dbReference>
<evidence type="ECO:0000256" key="5">
    <source>
        <dbReference type="ARBA" id="ARBA00022989"/>
    </source>
</evidence>
<evidence type="ECO:0000256" key="9">
    <source>
        <dbReference type="PROSITE-ProRule" id="PRU00284"/>
    </source>
</evidence>
<dbReference type="Gene3D" id="6.10.340.10">
    <property type="match status" value="1"/>
</dbReference>